<organism evidence="3 4">
    <name type="scientific">Actinokineospora diospyrosa</name>
    <dbReference type="NCBI Taxonomy" id="103728"/>
    <lineage>
        <taxon>Bacteria</taxon>
        <taxon>Bacillati</taxon>
        <taxon>Actinomycetota</taxon>
        <taxon>Actinomycetes</taxon>
        <taxon>Pseudonocardiales</taxon>
        <taxon>Pseudonocardiaceae</taxon>
        <taxon>Actinokineospora</taxon>
    </lineage>
</organism>
<dbReference type="Proteomes" id="UP001205185">
    <property type="component" value="Unassembled WGS sequence"/>
</dbReference>
<dbReference type="Pfam" id="PF16671">
    <property type="entry name" value="ACD"/>
    <property type="match status" value="1"/>
</dbReference>
<proteinExistence type="predicted"/>
<dbReference type="Gene3D" id="1.10.3680.20">
    <property type="entry name" value="Actin cross-linking domain"/>
    <property type="match status" value="1"/>
</dbReference>
<evidence type="ECO:0000256" key="1">
    <source>
        <dbReference type="SAM" id="MobiDB-lite"/>
    </source>
</evidence>
<name>A0ABT1IBC1_9PSEU</name>
<evidence type="ECO:0000313" key="4">
    <source>
        <dbReference type="Proteomes" id="UP001205185"/>
    </source>
</evidence>
<evidence type="ECO:0000259" key="2">
    <source>
        <dbReference type="Pfam" id="PF16671"/>
    </source>
</evidence>
<accession>A0ABT1IBC1</accession>
<gene>
    <name evidence="3" type="ORF">LV75_002438</name>
</gene>
<feature type="compositionally biased region" description="Acidic residues" evidence="1">
    <location>
        <begin position="374"/>
        <end position="385"/>
    </location>
</feature>
<protein>
    <submittedName>
        <fullName evidence="3">Actin cross-linking domain-containing protein</fullName>
    </submittedName>
</protein>
<feature type="compositionally biased region" description="Basic and acidic residues" evidence="1">
    <location>
        <begin position="350"/>
        <end position="363"/>
    </location>
</feature>
<sequence>MTSSLSTGSRPSPLDYRTSFAGPSVGTEQEFLGVRLGKARLGGSLIAEVVSDGALLVQITTDIGGGEDAPEGYLGYTMEIKTSPTEVGDEDGWGLRTTAIRSVLAAIAELVKSGSDTRSLTSGKLDDFDLVVHNAEHVFYKTDSWSSGVTSSSRHATYGLPFADLGTTAPGAQLVQKAHWYRDWSEEFDLITGTWVARDRALATYNYLRSVLIQLAELTTRYSLAVHNLGELKGNTGNLYDSPVKNAWGTLPRTAPLLAIGLLPEGDRERVKTALRARPGSVTDTQVWTAVVWHIFQSLTLAGHTPAQPTYATSKPGTLFEFRSGIPVAFKHAFVLIEGEAGGFAGEVQEAKTKKPVDDDLQSKIKALRPPGSDDSDDEEEESSD</sequence>
<feature type="region of interest" description="Disordered" evidence="1">
    <location>
        <begin position="350"/>
        <end position="385"/>
    </location>
</feature>
<comment type="caution">
    <text evidence="3">The sequence shown here is derived from an EMBL/GenBank/DDBJ whole genome shotgun (WGS) entry which is preliminary data.</text>
</comment>
<dbReference type="EMBL" id="JAMTCO010000006">
    <property type="protein sequence ID" value="MCP2269937.1"/>
    <property type="molecule type" value="Genomic_DNA"/>
</dbReference>
<feature type="domain" description="ACD" evidence="2">
    <location>
        <begin position="73"/>
        <end position="327"/>
    </location>
</feature>
<dbReference type="RefSeq" id="WP_253886922.1">
    <property type="nucleotide sequence ID" value="NZ_BAAAVB010000013.1"/>
</dbReference>
<reference evidence="3 4" key="1">
    <citation type="submission" date="2022-06" db="EMBL/GenBank/DDBJ databases">
        <title>Genomic Encyclopedia of Archaeal and Bacterial Type Strains, Phase II (KMG-II): from individual species to whole genera.</title>
        <authorList>
            <person name="Goeker M."/>
        </authorList>
    </citation>
    <scope>NUCLEOTIDE SEQUENCE [LARGE SCALE GENOMIC DNA]</scope>
    <source>
        <strain evidence="3 4">DSM 44255</strain>
    </source>
</reference>
<keyword evidence="4" id="KW-1185">Reference proteome</keyword>
<evidence type="ECO:0000313" key="3">
    <source>
        <dbReference type="EMBL" id="MCP2269937.1"/>
    </source>
</evidence>
<dbReference type="InterPro" id="IPR032074">
    <property type="entry name" value="ACD_dom"/>
</dbReference>